<dbReference type="GO" id="GO:0016491">
    <property type="term" value="F:oxidoreductase activity"/>
    <property type="evidence" value="ECO:0007669"/>
    <property type="project" value="UniProtKB-KW"/>
</dbReference>
<dbReference type="PANTHER" id="PTHR42659:SF2">
    <property type="entry name" value="XANTHINE DEHYDROGENASE SUBUNIT C-RELATED"/>
    <property type="match status" value="1"/>
</dbReference>
<feature type="domain" description="FAD-binding PCMH-type" evidence="4">
    <location>
        <begin position="1"/>
        <end position="164"/>
    </location>
</feature>
<keyword evidence="1" id="KW-0285">Flavoprotein</keyword>
<evidence type="ECO:0000313" key="6">
    <source>
        <dbReference type="Proteomes" id="UP000198656"/>
    </source>
</evidence>
<gene>
    <name evidence="5" type="ORF">SAMN05443529_12322</name>
</gene>
<dbReference type="RefSeq" id="WP_092334890.1">
    <property type="nucleotide sequence ID" value="NZ_FNCP01000023.1"/>
</dbReference>
<dbReference type="Gene3D" id="3.30.390.50">
    <property type="entry name" value="CO dehydrogenase flavoprotein, C-terminal domain"/>
    <property type="match status" value="1"/>
</dbReference>
<keyword evidence="2" id="KW-0274">FAD</keyword>
<name>A0A1G8GQG3_9FIRM</name>
<proteinExistence type="predicted"/>
<reference evidence="6" key="1">
    <citation type="submission" date="2016-10" db="EMBL/GenBank/DDBJ databases">
        <authorList>
            <person name="Varghese N."/>
            <person name="Submissions S."/>
        </authorList>
    </citation>
    <scope>NUCLEOTIDE SEQUENCE [LARGE SCALE GENOMIC DNA]</scope>
    <source>
        <strain evidence="6">DSM 8344</strain>
    </source>
</reference>
<dbReference type="STRING" id="1121419.SAMN05443529_12322"/>
<dbReference type="Proteomes" id="UP000198656">
    <property type="component" value="Unassembled WGS sequence"/>
</dbReference>
<dbReference type="InterPro" id="IPR036318">
    <property type="entry name" value="FAD-bd_PCMH-like_sf"/>
</dbReference>
<accession>A0A1G8GQG3</accession>
<dbReference type="Pfam" id="PF03450">
    <property type="entry name" value="CO_deh_flav_C"/>
    <property type="match status" value="1"/>
</dbReference>
<dbReference type="SUPFAM" id="SSF56176">
    <property type="entry name" value="FAD-binding/transporter-associated domain-like"/>
    <property type="match status" value="1"/>
</dbReference>
<evidence type="ECO:0000256" key="3">
    <source>
        <dbReference type="ARBA" id="ARBA00023002"/>
    </source>
</evidence>
<dbReference type="InterPro" id="IPR016169">
    <property type="entry name" value="FAD-bd_PCMH_sub2"/>
</dbReference>
<keyword evidence="3" id="KW-0560">Oxidoreductase</keyword>
<dbReference type="PANTHER" id="PTHR42659">
    <property type="entry name" value="XANTHINE DEHYDROGENASE SUBUNIT C-RELATED"/>
    <property type="match status" value="1"/>
</dbReference>
<organism evidence="5 6">
    <name type="scientific">Desulfosporosinus hippei DSM 8344</name>
    <dbReference type="NCBI Taxonomy" id="1121419"/>
    <lineage>
        <taxon>Bacteria</taxon>
        <taxon>Bacillati</taxon>
        <taxon>Bacillota</taxon>
        <taxon>Clostridia</taxon>
        <taxon>Eubacteriales</taxon>
        <taxon>Desulfitobacteriaceae</taxon>
        <taxon>Desulfosporosinus</taxon>
    </lineage>
</organism>
<protein>
    <submittedName>
        <fullName evidence="5">CO or xanthine dehydrogenase, FAD-binding subunit</fullName>
    </submittedName>
</protein>
<sequence length="273" mass="29806">MVKSYHPVSLQEALAIRAREAVTPYAGGTDLMIKGDEKAGYLFLNNLSELKKITEDGEYIRIGAACTFTAIQESELAPAILKAAVSQIAAPAIRNLGTVGGNICNGSPKADSALVFWATDSKLRLVSSRGERVIPISEFYLGRNKTSLQADELLAEILMPKIGLNNYYYKKVGARNALAISRVSFAGILEIEGGRIVNCQTAFGAISEVVIRRPDLDAMLSGKTIEEAKKAVKEEYLRAYDQAILPIRGRISAEYRKVVCMNLLRDFLESNGI</sequence>
<dbReference type="EMBL" id="FNCP01000023">
    <property type="protein sequence ID" value="SDH96624.1"/>
    <property type="molecule type" value="Genomic_DNA"/>
</dbReference>
<dbReference type="InterPro" id="IPR002346">
    <property type="entry name" value="Mopterin_DH_FAD-bd"/>
</dbReference>
<evidence type="ECO:0000256" key="1">
    <source>
        <dbReference type="ARBA" id="ARBA00022630"/>
    </source>
</evidence>
<dbReference type="InterPro" id="IPR005107">
    <property type="entry name" value="CO_DH_flav_C"/>
</dbReference>
<dbReference type="SMART" id="SM01092">
    <property type="entry name" value="CO_deh_flav_C"/>
    <property type="match status" value="1"/>
</dbReference>
<dbReference type="Pfam" id="PF00941">
    <property type="entry name" value="FAD_binding_5"/>
    <property type="match status" value="1"/>
</dbReference>
<dbReference type="InterPro" id="IPR051312">
    <property type="entry name" value="Diverse_Substr_Oxidored"/>
</dbReference>
<evidence type="ECO:0000259" key="4">
    <source>
        <dbReference type="PROSITE" id="PS51387"/>
    </source>
</evidence>
<dbReference type="InterPro" id="IPR036683">
    <property type="entry name" value="CO_DH_flav_C_dom_sf"/>
</dbReference>
<dbReference type="SUPFAM" id="SSF55447">
    <property type="entry name" value="CO dehydrogenase flavoprotein C-terminal domain-like"/>
    <property type="match status" value="1"/>
</dbReference>
<evidence type="ECO:0000313" key="5">
    <source>
        <dbReference type="EMBL" id="SDH96624.1"/>
    </source>
</evidence>
<dbReference type="GO" id="GO:0071949">
    <property type="term" value="F:FAD binding"/>
    <property type="evidence" value="ECO:0007669"/>
    <property type="project" value="InterPro"/>
</dbReference>
<dbReference type="OrthoDB" id="9789842at2"/>
<dbReference type="AlphaFoldDB" id="A0A1G8GQG3"/>
<dbReference type="PROSITE" id="PS51387">
    <property type="entry name" value="FAD_PCMH"/>
    <property type="match status" value="1"/>
</dbReference>
<dbReference type="Gene3D" id="3.30.465.10">
    <property type="match status" value="1"/>
</dbReference>
<evidence type="ECO:0000256" key="2">
    <source>
        <dbReference type="ARBA" id="ARBA00022827"/>
    </source>
</evidence>
<keyword evidence="6" id="KW-1185">Reference proteome</keyword>
<dbReference type="InterPro" id="IPR016166">
    <property type="entry name" value="FAD-bd_PCMH"/>
</dbReference>